<gene>
    <name evidence="8" type="ORF">GCM10025867_22930</name>
</gene>
<feature type="domain" description="PLD phosphodiesterase" evidence="7">
    <location>
        <begin position="30"/>
        <end position="57"/>
    </location>
</feature>
<dbReference type="Proteomes" id="UP001321486">
    <property type="component" value="Chromosome"/>
</dbReference>
<dbReference type="RefSeq" id="WP_286343171.1">
    <property type="nucleotide sequence ID" value="NZ_AP027732.1"/>
</dbReference>
<dbReference type="PROSITE" id="PS50035">
    <property type="entry name" value="PLD"/>
    <property type="match status" value="1"/>
</dbReference>
<dbReference type="EMBL" id="AP027732">
    <property type="protein sequence ID" value="BDZ50052.1"/>
    <property type="molecule type" value="Genomic_DNA"/>
</dbReference>
<keyword evidence="6" id="KW-0443">Lipid metabolism</keyword>
<accession>A0ABN6XYD6</accession>
<dbReference type="InterPro" id="IPR025202">
    <property type="entry name" value="PLD-like_dom"/>
</dbReference>
<keyword evidence="9" id="KW-1185">Reference proteome</keyword>
<reference evidence="9" key="1">
    <citation type="journal article" date="2019" name="Int. J. Syst. Evol. Microbiol.">
        <title>The Global Catalogue of Microorganisms (GCM) 10K type strain sequencing project: providing services to taxonomists for standard genome sequencing and annotation.</title>
        <authorList>
            <consortium name="The Broad Institute Genomics Platform"/>
            <consortium name="The Broad Institute Genome Sequencing Center for Infectious Disease"/>
            <person name="Wu L."/>
            <person name="Ma J."/>
        </authorList>
    </citation>
    <scope>NUCLEOTIDE SEQUENCE [LARGE SCALE GENOMIC DNA]</scope>
    <source>
        <strain evidence="9">NBRC 108728</strain>
    </source>
</reference>
<comment type="catalytic activity">
    <reaction evidence="1">
        <text>a 1,2-diacyl-sn-glycero-3-phosphocholine + H2O = a 1,2-diacyl-sn-glycero-3-phosphate + choline + H(+)</text>
        <dbReference type="Rhea" id="RHEA:14445"/>
        <dbReference type="ChEBI" id="CHEBI:15354"/>
        <dbReference type="ChEBI" id="CHEBI:15377"/>
        <dbReference type="ChEBI" id="CHEBI:15378"/>
        <dbReference type="ChEBI" id="CHEBI:57643"/>
        <dbReference type="ChEBI" id="CHEBI:58608"/>
        <dbReference type="EC" id="3.1.4.4"/>
    </reaction>
</comment>
<organism evidence="8 9">
    <name type="scientific">Frondihabitans sucicola</name>
    <dbReference type="NCBI Taxonomy" id="1268041"/>
    <lineage>
        <taxon>Bacteria</taxon>
        <taxon>Bacillati</taxon>
        <taxon>Actinomycetota</taxon>
        <taxon>Actinomycetes</taxon>
        <taxon>Micrococcales</taxon>
        <taxon>Microbacteriaceae</taxon>
        <taxon>Frondihabitans</taxon>
    </lineage>
</organism>
<evidence type="ECO:0000256" key="4">
    <source>
        <dbReference type="ARBA" id="ARBA00022801"/>
    </source>
</evidence>
<dbReference type="EC" id="3.1.4.4" evidence="3"/>
<keyword evidence="4" id="KW-0378">Hydrolase</keyword>
<protein>
    <recommendedName>
        <fullName evidence="3">phospholipase D</fullName>
        <ecNumber evidence="3">3.1.4.4</ecNumber>
    </recommendedName>
</protein>
<dbReference type="PANTHER" id="PTHR43856:SF1">
    <property type="entry name" value="MITOCHONDRIAL CARDIOLIPIN HYDROLASE"/>
    <property type="match status" value="1"/>
</dbReference>
<evidence type="ECO:0000256" key="3">
    <source>
        <dbReference type="ARBA" id="ARBA00012027"/>
    </source>
</evidence>
<proteinExistence type="inferred from homology"/>
<evidence type="ECO:0000256" key="1">
    <source>
        <dbReference type="ARBA" id="ARBA00000798"/>
    </source>
</evidence>
<comment type="similarity">
    <text evidence="2">Belongs to the phospholipase D family.</text>
</comment>
<dbReference type="Pfam" id="PF13091">
    <property type="entry name" value="PLDc_2"/>
    <property type="match status" value="1"/>
</dbReference>
<dbReference type="Gene3D" id="3.30.870.10">
    <property type="entry name" value="Endonuclease Chain A"/>
    <property type="match status" value="1"/>
</dbReference>
<evidence type="ECO:0000259" key="7">
    <source>
        <dbReference type="PROSITE" id="PS50035"/>
    </source>
</evidence>
<dbReference type="InterPro" id="IPR001736">
    <property type="entry name" value="PLipase_D/transphosphatidylase"/>
</dbReference>
<evidence type="ECO:0000256" key="5">
    <source>
        <dbReference type="ARBA" id="ARBA00022963"/>
    </source>
</evidence>
<dbReference type="InterPro" id="IPR051406">
    <property type="entry name" value="PLD_domain"/>
</dbReference>
<dbReference type="SUPFAM" id="SSF56024">
    <property type="entry name" value="Phospholipase D/nuclease"/>
    <property type="match status" value="1"/>
</dbReference>
<keyword evidence="5" id="KW-0442">Lipid degradation</keyword>
<evidence type="ECO:0000313" key="8">
    <source>
        <dbReference type="EMBL" id="BDZ50052.1"/>
    </source>
</evidence>
<sequence>MRIILSQFETAGFLEQLQDAGLDVVTRVRLQANVHNKGLVVDGARVLVSSQNWSTAGVLSNRDAGVILDSVTAASYFDTLFEHDWAHLASQKARND</sequence>
<evidence type="ECO:0000256" key="2">
    <source>
        <dbReference type="ARBA" id="ARBA00008664"/>
    </source>
</evidence>
<name>A0ABN6XYD6_9MICO</name>
<evidence type="ECO:0000313" key="9">
    <source>
        <dbReference type="Proteomes" id="UP001321486"/>
    </source>
</evidence>
<dbReference type="PANTHER" id="PTHR43856">
    <property type="entry name" value="CARDIOLIPIN HYDROLASE"/>
    <property type="match status" value="1"/>
</dbReference>
<evidence type="ECO:0000256" key="6">
    <source>
        <dbReference type="ARBA" id="ARBA00023098"/>
    </source>
</evidence>